<keyword evidence="5" id="KW-1185">Reference proteome</keyword>
<evidence type="ECO:0000256" key="1">
    <source>
        <dbReference type="ARBA" id="ARBA00022679"/>
    </source>
</evidence>
<evidence type="ECO:0000313" key="5">
    <source>
        <dbReference type="Proteomes" id="UP000308917"/>
    </source>
</evidence>
<comment type="caution">
    <text evidence="4">The sequence shown here is derived from an EMBL/GenBank/DDBJ whole genome shotgun (WGS) entry which is preliminary data.</text>
</comment>
<dbReference type="AlphaFoldDB" id="A0A4S8EVA8"/>
<dbReference type="Proteomes" id="UP000308917">
    <property type="component" value="Unassembled WGS sequence"/>
</dbReference>
<dbReference type="SUPFAM" id="SSF55729">
    <property type="entry name" value="Acyl-CoA N-acyltransferases (Nat)"/>
    <property type="match status" value="1"/>
</dbReference>
<reference evidence="4 5" key="1">
    <citation type="journal article" date="2015" name="Antonie Van Leeuwenhoek">
        <title>Lampropedia puyangensis sp. nov., isolated from symptomatic bark of Populus ? euramericana canker and emended description of Lampropedia hyalina (Ehrenberg 1832) Lee et al. 2004.</title>
        <authorList>
            <person name="Li Y."/>
            <person name="Wang T."/>
            <person name="Piao C.G."/>
            <person name="Wang L.F."/>
            <person name="Tian G.Z."/>
            <person name="Zhu T.H."/>
            <person name="Guo M.W."/>
        </authorList>
    </citation>
    <scope>NUCLEOTIDE SEQUENCE [LARGE SCALE GENOMIC DNA]</scope>
    <source>
        <strain evidence="4 5">2-bin</strain>
    </source>
</reference>
<dbReference type="Pfam" id="PF13508">
    <property type="entry name" value="Acetyltransf_7"/>
    <property type="match status" value="1"/>
</dbReference>
<feature type="domain" description="N-acetyltransferase" evidence="3">
    <location>
        <begin position="1"/>
        <end position="147"/>
    </location>
</feature>
<dbReference type="PANTHER" id="PTHR43877">
    <property type="entry name" value="AMINOALKYLPHOSPHONATE N-ACETYLTRANSFERASE-RELATED-RELATED"/>
    <property type="match status" value="1"/>
</dbReference>
<name>A0A4S8EVA8_9BURK</name>
<evidence type="ECO:0000259" key="3">
    <source>
        <dbReference type="PROSITE" id="PS51186"/>
    </source>
</evidence>
<sequence length="154" mass="16668">MHIRLAVPADVPRIFDIRTSVHDNHLGLDALAELGITPAAVLEQIEHNANTWVAELEARVQGFAMVDAAEGWLFALFVDPLCAGQGIGSTLLSIAESSLFQHHQCIRLETAVNSPAARFYMRRGWVRSNTAPAKSAPEDAIFTKNAPIPPFAGA</sequence>
<gene>
    <name evidence="4" type="ORF">E9531_14085</name>
</gene>
<organism evidence="4 5">
    <name type="scientific">Lampropedia puyangensis</name>
    <dbReference type="NCBI Taxonomy" id="1330072"/>
    <lineage>
        <taxon>Bacteria</taxon>
        <taxon>Pseudomonadati</taxon>
        <taxon>Pseudomonadota</taxon>
        <taxon>Betaproteobacteria</taxon>
        <taxon>Burkholderiales</taxon>
        <taxon>Comamonadaceae</taxon>
        <taxon>Lampropedia</taxon>
    </lineage>
</organism>
<keyword evidence="2" id="KW-0012">Acyltransferase</keyword>
<dbReference type="InterPro" id="IPR050832">
    <property type="entry name" value="Bact_Acetyltransf"/>
</dbReference>
<evidence type="ECO:0000256" key="2">
    <source>
        <dbReference type="ARBA" id="ARBA00023315"/>
    </source>
</evidence>
<dbReference type="InterPro" id="IPR000182">
    <property type="entry name" value="GNAT_dom"/>
</dbReference>
<dbReference type="InterPro" id="IPR016181">
    <property type="entry name" value="Acyl_CoA_acyltransferase"/>
</dbReference>
<evidence type="ECO:0000313" key="4">
    <source>
        <dbReference type="EMBL" id="THT98702.1"/>
    </source>
</evidence>
<dbReference type="GO" id="GO:0016747">
    <property type="term" value="F:acyltransferase activity, transferring groups other than amino-acyl groups"/>
    <property type="evidence" value="ECO:0007669"/>
    <property type="project" value="InterPro"/>
</dbReference>
<dbReference type="CDD" id="cd04301">
    <property type="entry name" value="NAT_SF"/>
    <property type="match status" value="1"/>
</dbReference>
<dbReference type="OrthoDB" id="9789605at2"/>
<protein>
    <submittedName>
        <fullName evidence="4">GNAT family N-acetyltransferase</fullName>
    </submittedName>
</protein>
<dbReference type="EMBL" id="STFG01000019">
    <property type="protein sequence ID" value="THT98702.1"/>
    <property type="molecule type" value="Genomic_DNA"/>
</dbReference>
<dbReference type="Gene3D" id="3.40.630.30">
    <property type="match status" value="1"/>
</dbReference>
<dbReference type="PROSITE" id="PS51186">
    <property type="entry name" value="GNAT"/>
    <property type="match status" value="1"/>
</dbReference>
<proteinExistence type="predicted"/>
<accession>A0A4S8EVA8</accession>
<keyword evidence="1 4" id="KW-0808">Transferase</keyword>